<keyword evidence="1" id="KW-1133">Transmembrane helix</keyword>
<protein>
    <recommendedName>
        <fullName evidence="4">DUF393 domain-containing protein</fullName>
    </recommendedName>
</protein>
<feature type="transmembrane region" description="Helical" evidence="1">
    <location>
        <begin position="97"/>
        <end position="118"/>
    </location>
</feature>
<dbReference type="Proteomes" id="UP000660262">
    <property type="component" value="Unassembled WGS sequence"/>
</dbReference>
<reference evidence="2" key="1">
    <citation type="submission" date="2020-10" db="EMBL/GenBank/DDBJ databases">
        <title>Unveiling of a novel bifunctional photoreceptor, Dualchrome1, isolated from a cosmopolitan green alga.</title>
        <authorList>
            <person name="Suzuki S."/>
            <person name="Kawachi M."/>
        </authorList>
    </citation>
    <scope>NUCLEOTIDE SEQUENCE</scope>
    <source>
        <strain evidence="2">NIES 2893</strain>
    </source>
</reference>
<keyword evidence="1" id="KW-0812">Transmembrane</keyword>
<dbReference type="PANTHER" id="PTHR33639:SF2">
    <property type="entry name" value="DUF393 DOMAIN-CONTAINING PROTEIN"/>
    <property type="match status" value="1"/>
</dbReference>
<proteinExistence type="predicted"/>
<sequence length="166" mass="18237">MSAAPPLNVSASSTVLVDGQCALCSAFARFVAANDTRDKFYLEMQQSDEGTRLLAATNMPIDLSTIVLVECVDQQTNGERTRPAYRAHTKSTAVLRILRGLGGMWALLYVFVLVPAVVRDACYALVAKYRLVVFGKNDVCQLPTPVLRKRMARKRPPPHASLLESL</sequence>
<dbReference type="Pfam" id="PF04134">
    <property type="entry name" value="DCC1-like"/>
    <property type="match status" value="1"/>
</dbReference>
<evidence type="ECO:0000313" key="2">
    <source>
        <dbReference type="EMBL" id="GHP05908.1"/>
    </source>
</evidence>
<dbReference type="EMBL" id="BNJQ01000011">
    <property type="protein sequence ID" value="GHP05908.1"/>
    <property type="molecule type" value="Genomic_DNA"/>
</dbReference>
<evidence type="ECO:0000313" key="3">
    <source>
        <dbReference type="Proteomes" id="UP000660262"/>
    </source>
</evidence>
<dbReference type="OrthoDB" id="410458at2759"/>
<keyword evidence="3" id="KW-1185">Reference proteome</keyword>
<comment type="caution">
    <text evidence="2">The sequence shown here is derived from an EMBL/GenBank/DDBJ whole genome shotgun (WGS) entry which is preliminary data.</text>
</comment>
<keyword evidence="1" id="KW-0472">Membrane</keyword>
<dbReference type="AlphaFoldDB" id="A0A830HGG7"/>
<evidence type="ECO:0008006" key="4">
    <source>
        <dbReference type="Google" id="ProtNLM"/>
    </source>
</evidence>
<dbReference type="GO" id="GO:0015035">
    <property type="term" value="F:protein-disulfide reductase activity"/>
    <property type="evidence" value="ECO:0007669"/>
    <property type="project" value="InterPro"/>
</dbReference>
<dbReference type="InterPro" id="IPR007263">
    <property type="entry name" value="DCC1-like"/>
</dbReference>
<gene>
    <name evidence="2" type="ORF">PPROV_000465500</name>
</gene>
<name>A0A830HGG7_9CHLO</name>
<dbReference type="PANTHER" id="PTHR33639">
    <property type="entry name" value="THIOL-DISULFIDE OXIDOREDUCTASE DCC"/>
    <property type="match status" value="1"/>
</dbReference>
<accession>A0A830HGG7</accession>
<evidence type="ECO:0000256" key="1">
    <source>
        <dbReference type="SAM" id="Phobius"/>
    </source>
</evidence>
<dbReference type="InterPro" id="IPR052927">
    <property type="entry name" value="DCC_oxidoreductase"/>
</dbReference>
<organism evidence="2 3">
    <name type="scientific">Pycnococcus provasolii</name>
    <dbReference type="NCBI Taxonomy" id="41880"/>
    <lineage>
        <taxon>Eukaryota</taxon>
        <taxon>Viridiplantae</taxon>
        <taxon>Chlorophyta</taxon>
        <taxon>Pseudoscourfieldiophyceae</taxon>
        <taxon>Pseudoscourfieldiales</taxon>
        <taxon>Pycnococcaceae</taxon>
        <taxon>Pycnococcus</taxon>
    </lineage>
</organism>